<organism evidence="3 4">
    <name type="scientific">Breznakiella homolactica</name>
    <dbReference type="NCBI Taxonomy" id="2798577"/>
    <lineage>
        <taxon>Bacteria</taxon>
        <taxon>Pseudomonadati</taxon>
        <taxon>Spirochaetota</taxon>
        <taxon>Spirochaetia</taxon>
        <taxon>Spirochaetales</taxon>
        <taxon>Breznakiellaceae</taxon>
        <taxon>Breznakiella</taxon>
    </lineage>
</organism>
<dbReference type="Pfam" id="PF03193">
    <property type="entry name" value="RsgA_GTPase"/>
    <property type="match status" value="1"/>
</dbReference>
<reference evidence="3" key="1">
    <citation type="submission" date="2021-01" db="EMBL/GenBank/DDBJ databases">
        <title>Description of Breznakiella homolactica.</title>
        <authorList>
            <person name="Song Y."/>
            <person name="Brune A."/>
        </authorList>
    </citation>
    <scope>NUCLEOTIDE SEQUENCE</scope>
    <source>
        <strain evidence="3">RmG30</strain>
    </source>
</reference>
<dbReference type="KEGG" id="bhc:JFL75_05935"/>
<dbReference type="InterPro" id="IPR010914">
    <property type="entry name" value="RsgA_GTPase_dom"/>
</dbReference>
<dbReference type="InterPro" id="IPR027417">
    <property type="entry name" value="P-loop_NTPase"/>
</dbReference>
<evidence type="ECO:0000313" key="3">
    <source>
        <dbReference type="EMBL" id="QQO10453.1"/>
    </source>
</evidence>
<evidence type="ECO:0000259" key="1">
    <source>
        <dbReference type="Pfam" id="PF03193"/>
    </source>
</evidence>
<dbReference type="Gene3D" id="1.10.40.50">
    <property type="entry name" value="Probable gtpase engc, domain 3"/>
    <property type="match status" value="1"/>
</dbReference>
<proteinExistence type="predicted"/>
<evidence type="ECO:0000313" key="4">
    <source>
        <dbReference type="Proteomes" id="UP000595917"/>
    </source>
</evidence>
<protein>
    <submittedName>
        <fullName evidence="3">RNHCP domain-containing protein</fullName>
    </submittedName>
</protein>
<dbReference type="Pfam" id="PF12647">
    <property type="entry name" value="RNHCP"/>
    <property type="match status" value="1"/>
</dbReference>
<dbReference type="InterPro" id="IPR024439">
    <property type="entry name" value="RNHCP"/>
</dbReference>
<dbReference type="Gene3D" id="3.40.50.300">
    <property type="entry name" value="P-loop containing nucleotide triphosphate hydrolases"/>
    <property type="match status" value="1"/>
</dbReference>
<dbReference type="Proteomes" id="UP000595917">
    <property type="component" value="Chromosome"/>
</dbReference>
<dbReference type="PANTHER" id="PTHR32120">
    <property type="entry name" value="SMALL RIBOSOMAL SUBUNIT BIOGENESIS GTPASE RSGA"/>
    <property type="match status" value="1"/>
</dbReference>
<feature type="domain" description="EngC GTPase" evidence="1">
    <location>
        <begin position="66"/>
        <end position="236"/>
    </location>
</feature>
<dbReference type="GO" id="GO:0003924">
    <property type="term" value="F:GTPase activity"/>
    <property type="evidence" value="ECO:0007669"/>
    <property type="project" value="InterPro"/>
</dbReference>
<dbReference type="InterPro" id="IPR004881">
    <property type="entry name" value="Ribosome_biogen_GTPase_RsgA"/>
</dbReference>
<dbReference type="SUPFAM" id="SSF52540">
    <property type="entry name" value="P-loop containing nucleoside triphosphate hydrolases"/>
    <property type="match status" value="1"/>
</dbReference>
<name>A0A7T7XQC7_9SPIR</name>
<gene>
    <name evidence="3" type="ORF">JFL75_05935</name>
</gene>
<dbReference type="GO" id="GO:0005525">
    <property type="term" value="F:GTP binding"/>
    <property type="evidence" value="ECO:0007669"/>
    <property type="project" value="InterPro"/>
</dbReference>
<dbReference type="AlphaFoldDB" id="A0A7T7XQC7"/>
<dbReference type="EMBL" id="CP067089">
    <property type="protein sequence ID" value="QQO10453.1"/>
    <property type="molecule type" value="Genomic_DNA"/>
</dbReference>
<feature type="domain" description="RNHCP" evidence="2">
    <location>
        <begin position="315"/>
        <end position="403"/>
    </location>
</feature>
<evidence type="ECO:0000259" key="2">
    <source>
        <dbReference type="Pfam" id="PF12647"/>
    </source>
</evidence>
<dbReference type="RefSeq" id="WP_215627757.1">
    <property type="nucleotide sequence ID" value="NZ_CP067089.2"/>
</dbReference>
<keyword evidence="4" id="KW-1185">Reference proteome</keyword>
<accession>A0A7T7XQC7</accession>
<sequence>MKRGSTAAVRAIVTNIMNKEAKILSKHSELSCSLTGDILSGKNKLAVGDWIEAEDIGNSQYRALHILPRKTAVYRGNRRSPGEEILIAANAEILLVVVPADYLMNQAGYPEAAIIAAGRANIEIGIFISKWDEITGGAQEALLPKIELYRSVSNFVIAGSAGDHHRDLAEKTEGKTVLVVGDRSCGKTTLINGHVKGRTGPAARGGKPVSTNAVSLLRGNGETMWIDTPGFRDFALQHITEEERNTVFHEIAEHAVNCRFRNCRHIYEDECQVIEGVRKKLIKRERYEAYKKMNAPDSASSHEPKIDYRHSACAESFTCKVCGTPVPPEGAGSRHRNHCPKCLSSVHVDDEPGDRASLCRGIMDPISVWVRKDGEWAVIHRCRSCGVLSSNRIAADDSQTVLMSIAVKPLAAPPFPLYTLDETG</sequence>